<keyword evidence="3" id="KW-0121">Carboxypeptidase</keyword>
<dbReference type="Gene3D" id="3.40.710.10">
    <property type="entry name" value="DD-peptidase/beta-lactamase superfamily"/>
    <property type="match status" value="2"/>
</dbReference>
<gene>
    <name evidence="3" type="ordered locus">AS9A_0307</name>
</gene>
<keyword evidence="4" id="KW-1185">Reference proteome</keyword>
<evidence type="ECO:0000256" key="2">
    <source>
        <dbReference type="ARBA" id="ARBA00022801"/>
    </source>
</evidence>
<reference evidence="3 4" key="1">
    <citation type="journal article" date="2011" name="J. Bacteriol.">
        <title>Complete genome sequence of Amycolicicoccus subflavus DQS3-9A1T, an actinomycete isolated from crude oil-polluted soil.</title>
        <authorList>
            <person name="Cai M."/>
            <person name="Chen W.M."/>
            <person name="Nie Y."/>
            <person name="Chi C.Q."/>
            <person name="Wang Y.N."/>
            <person name="Tang Y.Q."/>
            <person name="Li G.Y."/>
            <person name="Wu X.L."/>
        </authorList>
    </citation>
    <scope>NUCLEOTIDE SEQUENCE [LARGE SCALE GENOMIC DNA]</scope>
    <source>
        <strain evidence="4">DSM 45089 / DQS3-9A1</strain>
    </source>
</reference>
<dbReference type="STRING" id="443218.AS9A_0307"/>
<dbReference type="HOGENOM" id="CLU_017692_0_1_11"/>
<evidence type="ECO:0000256" key="1">
    <source>
        <dbReference type="ARBA" id="ARBA00006096"/>
    </source>
</evidence>
<dbReference type="EMBL" id="CP002786">
    <property type="protein sequence ID" value="AEF38766.1"/>
    <property type="molecule type" value="Genomic_DNA"/>
</dbReference>
<dbReference type="Pfam" id="PF02113">
    <property type="entry name" value="Peptidase_S13"/>
    <property type="match status" value="2"/>
</dbReference>
<sequence length="466" mass="47799">MLTGAALVVVLLILAGTATLITARFVESFRSGQVHAIAPPPPLVTLDPAILPVSSAAPVPSREEVAVALAPWLSDPALGSLAGQISDANTGTALWTQDPASPRIPASSVKLLTAAAALLVLPHDSRVETVVAAGDEPGVAVLVGAGDVTLSAQPEDASTFYDGAARLDDLVAQLRDSGVEITRVLVDTDAYTGARLAPGWNSESVGEGYIAPMEPVMLDGGRIEPLEPESARWEEPAIAAGRTLAERLGADPAEVGIGSASDDAPVLARVSSASLRVRVEQAMQLSDNVLAEAIGREVAVAEAEPASFRGATRAVRSVLAAHGVAMDGVDLADTSGLSRENALPVSVLDGLMVRAAAEDDGLGEREDPTGSGQVGLLRPLLDLLPVAAGTGTLEDRFFDSAEAGAGWVRAKTGTLDGVSALTGYVVTQRGRVLTFAFISTDSNAFEARPALDALAAQLRTLPRAGE</sequence>
<dbReference type="InterPro" id="IPR000667">
    <property type="entry name" value="Peptidase_S13"/>
</dbReference>
<comment type="similarity">
    <text evidence="1">Belongs to the peptidase S13 family.</text>
</comment>
<keyword evidence="3" id="KW-0645">Protease</keyword>
<dbReference type="GO" id="GO:0000270">
    <property type="term" value="P:peptidoglycan metabolic process"/>
    <property type="evidence" value="ECO:0007669"/>
    <property type="project" value="TreeGrafter"/>
</dbReference>
<dbReference type="PANTHER" id="PTHR30023:SF0">
    <property type="entry name" value="PENICILLIN-SENSITIVE CARBOXYPEPTIDASE A"/>
    <property type="match status" value="1"/>
</dbReference>
<organism evidence="3 4">
    <name type="scientific">Hoyosella subflava (strain DSM 45089 / JCM 17490 / NBRC 109087 / DQS3-9A1)</name>
    <name type="common">Amycolicicoccus subflavus</name>
    <dbReference type="NCBI Taxonomy" id="443218"/>
    <lineage>
        <taxon>Bacteria</taxon>
        <taxon>Bacillati</taxon>
        <taxon>Actinomycetota</taxon>
        <taxon>Actinomycetes</taxon>
        <taxon>Mycobacteriales</taxon>
        <taxon>Hoyosellaceae</taxon>
        <taxon>Hoyosella</taxon>
    </lineage>
</organism>
<dbReference type="eggNOG" id="COG2027">
    <property type="taxonomic scope" value="Bacteria"/>
</dbReference>
<accession>F6EG64</accession>
<dbReference type="PANTHER" id="PTHR30023">
    <property type="entry name" value="D-ALANYL-D-ALANINE CARBOXYPEPTIDASE"/>
    <property type="match status" value="1"/>
</dbReference>
<dbReference type="InterPro" id="IPR012338">
    <property type="entry name" value="Beta-lactam/transpept-like"/>
</dbReference>
<dbReference type="AlphaFoldDB" id="F6EG64"/>
<dbReference type="MEROPS" id="S13.004"/>
<keyword evidence="2" id="KW-0378">Hydrolase</keyword>
<protein>
    <submittedName>
        <fullName evidence="3">Putative D-alanyl-D-alanine carboxypeptidase</fullName>
    </submittedName>
</protein>
<dbReference type="GO" id="GO:0004185">
    <property type="term" value="F:serine-type carboxypeptidase activity"/>
    <property type="evidence" value="ECO:0007669"/>
    <property type="project" value="InterPro"/>
</dbReference>
<evidence type="ECO:0000313" key="4">
    <source>
        <dbReference type="Proteomes" id="UP000009235"/>
    </source>
</evidence>
<dbReference type="KEGG" id="asd:AS9A_0307"/>
<dbReference type="PRINTS" id="PR00922">
    <property type="entry name" value="DADACBPTASE3"/>
</dbReference>
<name>F6EG64_HOYSD</name>
<dbReference type="NCBIfam" id="TIGR00666">
    <property type="entry name" value="PBP4"/>
    <property type="match status" value="1"/>
</dbReference>
<dbReference type="SUPFAM" id="SSF56601">
    <property type="entry name" value="beta-lactamase/transpeptidase-like"/>
    <property type="match status" value="1"/>
</dbReference>
<proteinExistence type="inferred from homology"/>
<evidence type="ECO:0000313" key="3">
    <source>
        <dbReference type="EMBL" id="AEF38766.1"/>
    </source>
</evidence>
<dbReference type="Proteomes" id="UP000009235">
    <property type="component" value="Chromosome"/>
</dbReference>
<dbReference type="GO" id="GO:0006508">
    <property type="term" value="P:proteolysis"/>
    <property type="evidence" value="ECO:0007669"/>
    <property type="project" value="InterPro"/>
</dbReference>